<evidence type="ECO:0000313" key="6">
    <source>
        <dbReference type="EMBL" id="GAA0950959.1"/>
    </source>
</evidence>
<dbReference type="EMBL" id="BAAAHQ010000049">
    <property type="protein sequence ID" value="GAA0950959.1"/>
    <property type="molecule type" value="Genomic_DNA"/>
</dbReference>
<evidence type="ECO:0000256" key="3">
    <source>
        <dbReference type="ARBA" id="ARBA00023012"/>
    </source>
</evidence>
<keyword evidence="3" id="KW-0902">Two-component regulatory system</keyword>
<evidence type="ECO:0000259" key="5">
    <source>
        <dbReference type="Pfam" id="PF07730"/>
    </source>
</evidence>
<reference evidence="7" key="1">
    <citation type="journal article" date="2019" name="Int. J. Syst. Evol. Microbiol.">
        <title>The Global Catalogue of Microorganisms (GCM) 10K type strain sequencing project: providing services to taxonomists for standard genome sequencing and annotation.</title>
        <authorList>
            <consortium name="The Broad Institute Genomics Platform"/>
            <consortium name="The Broad Institute Genome Sequencing Center for Infectious Disease"/>
            <person name="Wu L."/>
            <person name="Ma J."/>
        </authorList>
    </citation>
    <scope>NUCLEOTIDE SEQUENCE [LARGE SCALE GENOMIC DNA]</scope>
    <source>
        <strain evidence="7">JCM 11136</strain>
    </source>
</reference>
<keyword evidence="7" id="KW-1185">Reference proteome</keyword>
<dbReference type="Proteomes" id="UP001501578">
    <property type="component" value="Unassembled WGS sequence"/>
</dbReference>
<name>A0ABP4BK18_9ACTN</name>
<accession>A0ABP4BK18</accession>
<evidence type="ECO:0000256" key="4">
    <source>
        <dbReference type="SAM" id="Phobius"/>
    </source>
</evidence>
<comment type="caution">
    <text evidence="6">The sequence shown here is derived from an EMBL/GenBank/DDBJ whole genome shotgun (WGS) entry which is preliminary data.</text>
</comment>
<feature type="transmembrane region" description="Helical" evidence="4">
    <location>
        <begin position="147"/>
        <end position="167"/>
    </location>
</feature>
<keyword evidence="4" id="KW-0812">Transmembrane</keyword>
<evidence type="ECO:0000256" key="2">
    <source>
        <dbReference type="ARBA" id="ARBA00022777"/>
    </source>
</evidence>
<feature type="transmembrane region" description="Helical" evidence="4">
    <location>
        <begin position="78"/>
        <end position="108"/>
    </location>
</feature>
<organism evidence="6 7">
    <name type="scientific">Nonomuraea longicatena</name>
    <dbReference type="NCBI Taxonomy" id="83682"/>
    <lineage>
        <taxon>Bacteria</taxon>
        <taxon>Bacillati</taxon>
        <taxon>Actinomycetota</taxon>
        <taxon>Actinomycetes</taxon>
        <taxon>Streptosporangiales</taxon>
        <taxon>Streptosporangiaceae</taxon>
        <taxon>Nonomuraea</taxon>
    </lineage>
</organism>
<dbReference type="PANTHER" id="PTHR24421:SF63">
    <property type="entry name" value="SENSOR HISTIDINE KINASE DESK"/>
    <property type="match status" value="1"/>
</dbReference>
<dbReference type="InterPro" id="IPR011712">
    <property type="entry name" value="Sig_transdc_His_kin_sub3_dim/P"/>
</dbReference>
<dbReference type="CDD" id="cd16917">
    <property type="entry name" value="HATPase_UhpB-NarQ-NarX-like"/>
    <property type="match status" value="1"/>
</dbReference>
<dbReference type="Pfam" id="PF07730">
    <property type="entry name" value="HisKA_3"/>
    <property type="match status" value="1"/>
</dbReference>
<feature type="transmembrane region" description="Helical" evidence="4">
    <location>
        <begin position="120"/>
        <end position="140"/>
    </location>
</feature>
<keyword evidence="2" id="KW-0418">Kinase</keyword>
<sequence>MTGTRTTSTPAGRLPARYTRILAAAHVGFLTFAVVALAEQALPVPATVLAALGIAAFGALFVRIVWAHLPRPHANRTPYALAGMVVVAVAVQTVMEATWLLTALYYLITMVVFSQPPRRWPLGLAGIPVAGVAAGVVRLGDDVGTSLSRIVPVLVYGVLLAALYLIIRMNGKLRAARIELARGAVDAERARIARDLHDVLGQRLTAIVLKAELSARLVTRDPPRAAVEMASVGRAAREVLDEVRATVTGYREISLAGEIATAREIAEVAGLELDVHVPDRIPGGEAGQVLAWAVREGLTNVLRHAAAGTCVIGVTADGPAVVTVADDGPARGGGAGTMTYGAGLTGLAERAGALGGRLEVSADDAWFTLRAEVPEEAEVPGEGEKR</sequence>
<proteinExistence type="predicted"/>
<dbReference type="Gene3D" id="3.30.565.10">
    <property type="entry name" value="Histidine kinase-like ATPase, C-terminal domain"/>
    <property type="match status" value="1"/>
</dbReference>
<keyword evidence="1" id="KW-0808">Transferase</keyword>
<dbReference type="InterPro" id="IPR050482">
    <property type="entry name" value="Sensor_HK_TwoCompSys"/>
</dbReference>
<dbReference type="InterPro" id="IPR036890">
    <property type="entry name" value="HATPase_C_sf"/>
</dbReference>
<dbReference type="RefSeq" id="WP_343954680.1">
    <property type="nucleotide sequence ID" value="NZ_BAAAHQ010000049.1"/>
</dbReference>
<gene>
    <name evidence="6" type="ORF">GCM10009560_71100</name>
</gene>
<evidence type="ECO:0000256" key="1">
    <source>
        <dbReference type="ARBA" id="ARBA00022679"/>
    </source>
</evidence>
<feature type="transmembrane region" description="Helical" evidence="4">
    <location>
        <begin position="44"/>
        <end position="66"/>
    </location>
</feature>
<dbReference type="Gene3D" id="1.20.5.1930">
    <property type="match status" value="1"/>
</dbReference>
<keyword evidence="4" id="KW-0472">Membrane</keyword>
<protein>
    <recommendedName>
        <fullName evidence="5">Signal transduction histidine kinase subgroup 3 dimerisation and phosphoacceptor domain-containing protein</fullName>
    </recommendedName>
</protein>
<dbReference type="PANTHER" id="PTHR24421">
    <property type="entry name" value="NITRATE/NITRITE SENSOR PROTEIN NARX-RELATED"/>
    <property type="match status" value="1"/>
</dbReference>
<evidence type="ECO:0000313" key="7">
    <source>
        <dbReference type="Proteomes" id="UP001501578"/>
    </source>
</evidence>
<feature type="transmembrane region" description="Helical" evidence="4">
    <location>
        <begin position="21"/>
        <end position="38"/>
    </location>
</feature>
<keyword evidence="4" id="KW-1133">Transmembrane helix</keyword>
<feature type="domain" description="Signal transduction histidine kinase subgroup 3 dimerisation and phosphoacceptor" evidence="5">
    <location>
        <begin position="188"/>
        <end position="253"/>
    </location>
</feature>
<dbReference type="SUPFAM" id="SSF55874">
    <property type="entry name" value="ATPase domain of HSP90 chaperone/DNA topoisomerase II/histidine kinase"/>
    <property type="match status" value="1"/>
</dbReference>